<dbReference type="PROSITE" id="PS50994">
    <property type="entry name" value="INTEGRASE"/>
    <property type="match status" value="1"/>
</dbReference>
<dbReference type="InterPro" id="IPR008042">
    <property type="entry name" value="Retrotrans_Pao"/>
</dbReference>
<dbReference type="GO" id="GO:0015074">
    <property type="term" value="P:DNA integration"/>
    <property type="evidence" value="ECO:0007669"/>
    <property type="project" value="InterPro"/>
</dbReference>
<organism evidence="2 3">
    <name type="scientific">Triplophysa rosa</name>
    <name type="common">Cave loach</name>
    <dbReference type="NCBI Taxonomy" id="992332"/>
    <lineage>
        <taxon>Eukaryota</taxon>
        <taxon>Metazoa</taxon>
        <taxon>Chordata</taxon>
        <taxon>Craniata</taxon>
        <taxon>Vertebrata</taxon>
        <taxon>Euteleostomi</taxon>
        <taxon>Actinopterygii</taxon>
        <taxon>Neopterygii</taxon>
        <taxon>Teleostei</taxon>
        <taxon>Ostariophysi</taxon>
        <taxon>Cypriniformes</taxon>
        <taxon>Nemacheilidae</taxon>
        <taxon>Triplophysa</taxon>
    </lineage>
</organism>
<sequence>MGKARVSPTKVTTIPRLELTAAVVAVQTSDMLRNELEIQDLKEFFWTDSTVVLGYINNDAKRFHVFVANRVQRIRSSTKPEQWAYVDSENNPADHASRGLTAEQLKTSNWFTGPKFLWKTELPERECKLGEIKEDDPEICKALVCNTAAKESRSLFDHLQKFSDWSRLVKAIARLKRKIKEFKVKQPNKGSTSLEERTEAELFIIKLVQQESFSDEIKSLKLKKVVNTKKNRLYKLNLFLDKEGILRVGGRLSQATLHPYVKHPAILPKNSHMSVLLTKHFHEKVHHQGRGMTMNELRANGLWILGCSGMVSSHIFKCVKCRKYRRPAEEQRMGDLPQDRMETTPPFTYAGIDCFGPIYIKDGRKELKRYGLLLTCLCSRAIHIEMIDDMTTDSFINALRAFIGIRGNVRQLRCDQGSNFVGARREFAQLMKGMDLERVKALGCEFLMNPPAASHMGGVWERQIRTIRSVLSAILDQSAQRLDSTSLRTFLYEVMAIVNSRPLTTEHLNDPSGPEPLTPNHILTMKSTVILPPPGQFTREDLYLRKRWRRVQYLANEFWTRWKKEYILNLQSRQKWYKNRRNLKVNDIVVLQNELAPRNEWKLARIIEVYPGSDGRVRKLKLMVSDTTFDKKGKPITKTVFLERPIHKVVVLLEAS</sequence>
<comment type="caution">
    <text evidence="2">The sequence shown here is derived from an EMBL/GenBank/DDBJ whole genome shotgun (WGS) entry which is preliminary data.</text>
</comment>
<dbReference type="Pfam" id="PF18701">
    <property type="entry name" value="DUF5641"/>
    <property type="match status" value="1"/>
</dbReference>
<feature type="domain" description="Integrase catalytic" evidence="1">
    <location>
        <begin position="341"/>
        <end position="527"/>
    </location>
</feature>
<dbReference type="InterPro" id="IPR012337">
    <property type="entry name" value="RNaseH-like_sf"/>
</dbReference>
<keyword evidence="3" id="KW-1185">Reference proteome</keyword>
<dbReference type="Proteomes" id="UP001059041">
    <property type="component" value="Linkage Group LG11"/>
</dbReference>
<reference evidence="2" key="1">
    <citation type="submission" date="2021-02" db="EMBL/GenBank/DDBJ databases">
        <title>Comparative genomics reveals that relaxation of natural selection precedes convergent phenotypic evolution of cavefish.</title>
        <authorList>
            <person name="Peng Z."/>
        </authorList>
    </citation>
    <scope>NUCLEOTIDE SEQUENCE</scope>
    <source>
        <tissue evidence="2">Muscle</tissue>
    </source>
</reference>
<evidence type="ECO:0000259" key="1">
    <source>
        <dbReference type="PROSITE" id="PS50994"/>
    </source>
</evidence>
<dbReference type="InterPro" id="IPR040676">
    <property type="entry name" value="DUF5641"/>
</dbReference>
<name>A0A9W7TRH3_TRIRA</name>
<dbReference type="InterPro" id="IPR001584">
    <property type="entry name" value="Integrase_cat-core"/>
</dbReference>
<evidence type="ECO:0000313" key="2">
    <source>
        <dbReference type="EMBL" id="KAI7803965.1"/>
    </source>
</evidence>
<dbReference type="InterPro" id="IPR036397">
    <property type="entry name" value="RNaseH_sf"/>
</dbReference>
<dbReference type="PANTHER" id="PTHR47331:SF5">
    <property type="entry name" value="RIBONUCLEASE H"/>
    <property type="match status" value="1"/>
</dbReference>
<evidence type="ECO:0000313" key="3">
    <source>
        <dbReference type="Proteomes" id="UP001059041"/>
    </source>
</evidence>
<protein>
    <recommendedName>
        <fullName evidence="1">Integrase catalytic domain-containing protein</fullName>
    </recommendedName>
</protein>
<gene>
    <name evidence="2" type="ORF">IRJ41_014094</name>
</gene>
<dbReference type="GO" id="GO:0003676">
    <property type="term" value="F:nucleic acid binding"/>
    <property type="evidence" value="ECO:0007669"/>
    <property type="project" value="InterPro"/>
</dbReference>
<dbReference type="Gene3D" id="3.30.420.10">
    <property type="entry name" value="Ribonuclease H-like superfamily/Ribonuclease H"/>
    <property type="match status" value="1"/>
</dbReference>
<dbReference type="PANTHER" id="PTHR47331">
    <property type="entry name" value="PHD-TYPE DOMAIN-CONTAINING PROTEIN"/>
    <property type="match status" value="1"/>
</dbReference>
<dbReference type="EMBL" id="JAFHDT010000011">
    <property type="protein sequence ID" value="KAI7803965.1"/>
    <property type="molecule type" value="Genomic_DNA"/>
</dbReference>
<proteinExistence type="predicted"/>
<accession>A0A9W7TRH3</accession>
<dbReference type="Pfam" id="PF05380">
    <property type="entry name" value="Peptidase_A17"/>
    <property type="match status" value="1"/>
</dbReference>
<dbReference type="AlphaFoldDB" id="A0A9W7TRH3"/>
<dbReference type="SUPFAM" id="SSF53098">
    <property type="entry name" value="Ribonuclease H-like"/>
    <property type="match status" value="1"/>
</dbReference>